<reference evidence="3" key="2">
    <citation type="submission" date="2016-05" db="EMBL/GenBank/DDBJ databases">
        <title>Comparative analysis highlights variable genome content of wheat rusts and divergence of the mating loci.</title>
        <authorList>
            <person name="Cuomo C.A."/>
            <person name="Bakkeren G."/>
            <person name="Szabo L."/>
            <person name="Khalil H."/>
            <person name="Joly D."/>
            <person name="Goldberg J."/>
            <person name="Young S."/>
            <person name="Zeng Q."/>
            <person name="Fellers J."/>
        </authorList>
    </citation>
    <scope>NUCLEOTIDE SEQUENCE [LARGE SCALE GENOMIC DNA]</scope>
    <source>
        <strain evidence="3">1-1 BBBD Race 1</strain>
    </source>
</reference>
<evidence type="ECO:0000256" key="2">
    <source>
        <dbReference type="SAM" id="MobiDB-lite"/>
    </source>
</evidence>
<feature type="coiled-coil region" evidence="1">
    <location>
        <begin position="96"/>
        <end position="131"/>
    </location>
</feature>
<proteinExistence type="predicted"/>
<reference evidence="4" key="4">
    <citation type="submission" date="2025-05" db="UniProtKB">
        <authorList>
            <consortium name="EnsemblFungi"/>
        </authorList>
    </citation>
    <scope>IDENTIFICATION</scope>
    <source>
        <strain evidence="4">isolate 1-1 / race 1 (BBBD)</strain>
    </source>
</reference>
<feature type="compositionally biased region" description="Polar residues" evidence="2">
    <location>
        <begin position="439"/>
        <end position="450"/>
    </location>
</feature>
<evidence type="ECO:0000313" key="5">
    <source>
        <dbReference type="Proteomes" id="UP000005240"/>
    </source>
</evidence>
<dbReference type="STRING" id="630390.A0A180GW43"/>
<dbReference type="EMBL" id="ADAS02000017">
    <property type="protein sequence ID" value="OAV96734.1"/>
    <property type="molecule type" value="Genomic_DNA"/>
</dbReference>
<feature type="region of interest" description="Disordered" evidence="2">
    <location>
        <begin position="431"/>
        <end position="464"/>
    </location>
</feature>
<dbReference type="Proteomes" id="UP000005240">
    <property type="component" value="Unassembled WGS sequence"/>
</dbReference>
<keyword evidence="5" id="KW-1185">Reference proteome</keyword>
<name>A0A180GW43_PUCT1</name>
<evidence type="ECO:0008006" key="6">
    <source>
        <dbReference type="Google" id="ProtNLM"/>
    </source>
</evidence>
<dbReference type="AlphaFoldDB" id="A0A180GW43"/>
<dbReference type="VEuPathDB" id="FungiDB:PTTG_12500"/>
<sequence>MTTRNNNSDPLFPITDPEEILRTARRRARLDALAAANRLALAAATPLLNSPDRQVSAPSPLASTPGMQNTTTPTEPTASQGGTEGMSIADCLRVVIEIQQTNALQLQAAQQKAEEDRLQAAEQRRLDAEQRRLDAKKFVKQRRNDRERIRALEKATSVKQESSSATPDLEEGRIDLTRFKASDGPHFKGPVQQVKPFLTWMQGVSIFYSTKAVKHADDKRLILGALITNTNLLAFYTNESPKFEGKPWDEFKARLFEFCLPEDWRADIRRSIVQLKMLPSESFLEFSNRARTLQSLVNFETASFEDFDLAEFIALSLPHALQVKVREFQLLKKKPFNFGEFECRVNGFYVDMPRPRTIPSHSSSTLPPQDNGVLSPYLWRLFSYLDSIGKCHYCKTYCGNTAGACPRPLDQNKIHIAPSFSIPPQPTNYVAPRAWPNAQGPSSGKPTSPTAGRPTGRPAGVAGVSNKAPAFDQAGVLSVAMIKGQLEAKALDYGDDPLVYIRRDKEDSVPSNNEPTTTKAETLSLADIQVVHAATTDYPTSLLDFLDNPEDLPTTTEAQVCQDPLLTPVPINSASAQK</sequence>
<dbReference type="OrthoDB" id="2505542at2759"/>
<evidence type="ECO:0000256" key="1">
    <source>
        <dbReference type="SAM" id="Coils"/>
    </source>
</evidence>
<evidence type="ECO:0000313" key="3">
    <source>
        <dbReference type="EMBL" id="OAV96734.1"/>
    </source>
</evidence>
<feature type="compositionally biased region" description="Polar residues" evidence="2">
    <location>
        <begin position="51"/>
        <end position="81"/>
    </location>
</feature>
<organism evidence="3">
    <name type="scientific">Puccinia triticina (isolate 1-1 / race 1 (BBBD))</name>
    <name type="common">Brown leaf rust fungus</name>
    <dbReference type="NCBI Taxonomy" id="630390"/>
    <lineage>
        <taxon>Eukaryota</taxon>
        <taxon>Fungi</taxon>
        <taxon>Dikarya</taxon>
        <taxon>Basidiomycota</taxon>
        <taxon>Pucciniomycotina</taxon>
        <taxon>Pucciniomycetes</taxon>
        <taxon>Pucciniales</taxon>
        <taxon>Pucciniaceae</taxon>
        <taxon>Puccinia</taxon>
    </lineage>
</organism>
<reference evidence="3" key="1">
    <citation type="submission" date="2009-11" db="EMBL/GenBank/DDBJ databases">
        <authorList>
            <consortium name="The Broad Institute Genome Sequencing Platform"/>
            <person name="Ward D."/>
            <person name="Feldgarden M."/>
            <person name="Earl A."/>
            <person name="Young S.K."/>
            <person name="Zeng Q."/>
            <person name="Koehrsen M."/>
            <person name="Alvarado L."/>
            <person name="Berlin A."/>
            <person name="Bochicchio J."/>
            <person name="Borenstein D."/>
            <person name="Chapman S.B."/>
            <person name="Chen Z."/>
            <person name="Engels R."/>
            <person name="Freedman E."/>
            <person name="Gellesch M."/>
            <person name="Goldberg J."/>
            <person name="Griggs A."/>
            <person name="Gujja S."/>
            <person name="Heilman E."/>
            <person name="Heiman D."/>
            <person name="Hepburn T."/>
            <person name="Howarth C."/>
            <person name="Jen D."/>
            <person name="Larson L."/>
            <person name="Lewis B."/>
            <person name="Mehta T."/>
            <person name="Park D."/>
            <person name="Pearson M."/>
            <person name="Roberts A."/>
            <person name="Saif S."/>
            <person name="Shea T."/>
            <person name="Shenoy N."/>
            <person name="Sisk P."/>
            <person name="Stolte C."/>
            <person name="Sykes S."/>
            <person name="Thomson T."/>
            <person name="Walk T."/>
            <person name="White J."/>
            <person name="Yandava C."/>
            <person name="Izard J."/>
            <person name="Baranova O.V."/>
            <person name="Blanton J.M."/>
            <person name="Tanner A.C."/>
            <person name="Dewhirst F.E."/>
            <person name="Haas B."/>
            <person name="Nusbaum C."/>
            <person name="Birren B."/>
        </authorList>
    </citation>
    <scope>NUCLEOTIDE SEQUENCE [LARGE SCALE GENOMIC DNA]</scope>
    <source>
        <strain evidence="3">1-1 BBBD Race 1</strain>
    </source>
</reference>
<accession>A0A180GW43</accession>
<keyword evidence="1" id="KW-0175">Coiled coil</keyword>
<reference evidence="4 5" key="3">
    <citation type="journal article" date="2017" name="G3 (Bethesda)">
        <title>Comparative analysis highlights variable genome content of wheat rusts and divergence of the mating loci.</title>
        <authorList>
            <person name="Cuomo C.A."/>
            <person name="Bakkeren G."/>
            <person name="Khalil H.B."/>
            <person name="Panwar V."/>
            <person name="Joly D."/>
            <person name="Linning R."/>
            <person name="Sakthikumar S."/>
            <person name="Song X."/>
            <person name="Adiconis X."/>
            <person name="Fan L."/>
            <person name="Goldberg J.M."/>
            <person name="Levin J.Z."/>
            <person name="Young S."/>
            <person name="Zeng Q."/>
            <person name="Anikster Y."/>
            <person name="Bruce M."/>
            <person name="Wang M."/>
            <person name="Yin C."/>
            <person name="McCallum B."/>
            <person name="Szabo L.J."/>
            <person name="Hulbert S."/>
            <person name="Chen X."/>
            <person name="Fellers J.P."/>
        </authorList>
    </citation>
    <scope>NUCLEOTIDE SEQUENCE</scope>
    <source>
        <strain evidence="4">isolate 1-1 / race 1 (BBBD)</strain>
        <strain evidence="5">Isolate 1-1 / race 1 (BBBD)</strain>
    </source>
</reference>
<gene>
    <name evidence="3" type="ORF">PTTG_12500</name>
</gene>
<protein>
    <recommendedName>
        <fullName evidence="6">Retrotransposon gag domain-containing protein</fullName>
    </recommendedName>
</protein>
<dbReference type="EnsemblFungi" id="PTTG_12500-t43_1">
    <property type="protein sequence ID" value="PTTG_12500-t43_1-p1"/>
    <property type="gene ID" value="PTTG_12500"/>
</dbReference>
<evidence type="ECO:0000313" key="4">
    <source>
        <dbReference type="EnsemblFungi" id="PTTG_12500-t43_1-p1"/>
    </source>
</evidence>
<feature type="region of interest" description="Disordered" evidence="2">
    <location>
        <begin position="50"/>
        <end position="84"/>
    </location>
</feature>